<organism evidence="2">
    <name type="scientific">Aeromonas hydrophila</name>
    <dbReference type="NCBI Taxonomy" id="644"/>
    <lineage>
        <taxon>Bacteria</taxon>
        <taxon>Pseudomonadati</taxon>
        <taxon>Pseudomonadota</taxon>
        <taxon>Gammaproteobacteria</taxon>
        <taxon>Aeromonadales</taxon>
        <taxon>Aeromonadaceae</taxon>
        <taxon>Aeromonas</taxon>
    </lineage>
</organism>
<feature type="transmembrane region" description="Helical" evidence="1">
    <location>
        <begin position="75"/>
        <end position="96"/>
    </location>
</feature>
<keyword evidence="1" id="KW-1133">Transmembrane helix</keyword>
<gene>
    <name evidence="2" type="primary">orf4</name>
</gene>
<proteinExistence type="predicted"/>
<feature type="transmembrane region" description="Helical" evidence="1">
    <location>
        <begin position="43"/>
        <end position="63"/>
    </location>
</feature>
<feature type="transmembrane region" description="Helical" evidence="1">
    <location>
        <begin position="18"/>
        <end position="37"/>
    </location>
</feature>
<feature type="transmembrane region" description="Helical" evidence="1">
    <location>
        <begin position="102"/>
        <end position="124"/>
    </location>
</feature>
<feature type="transmembrane region" description="Helical" evidence="1">
    <location>
        <begin position="145"/>
        <end position="166"/>
    </location>
</feature>
<reference evidence="2" key="1">
    <citation type="submission" date="2018-06" db="EMBL/GenBank/DDBJ databases">
        <title>Genetic diversity of the Aeromonas Hydrophila O antigens and development of a suspension array for serotype detection.</title>
        <authorList>
            <person name="Cao H."/>
            <person name="Liu B."/>
        </authorList>
    </citation>
    <scope>NUCLEOTIDE SEQUENCE</scope>
    <source>
        <strain evidence="2">G5183</strain>
    </source>
</reference>
<sequence length="364" mass="41559">MMTIGSAIQLGSYSGERFFIPLITAYCGAFAVVFFKIKVSKSYFNYAIVNFVCYMLLLLSVSLGTPNESELIFDCVKITLPFIYALVIPVFIYNMTRYELRFVINSLSLVVLTILAIELFIRSGTVSSIADIERNFYLFKMHSPFFFDSNALALYIMLYLVIFFYYNYIYLENTSIYIGLVVFLLFIFVLLTFSRSAIIGTMSLFFVYKYVASSRFTRLCLFASIVFCFFLFIPYVVDLVHTDGSGSTKLSVWSNLPNIMDSYSSYNLLWGFGINDGNFAYSYEPGEYSHVLIPMLLGQVGLIGMIVYVSYFFIVLSHIGKNYLLLIIPVFLVGLSYLHPFLETIFFASAFLYGMHIKSAAKSQ</sequence>
<keyword evidence="1" id="KW-0472">Membrane</keyword>
<dbReference type="AlphaFoldDB" id="A0A346ACJ8"/>
<evidence type="ECO:0000256" key="1">
    <source>
        <dbReference type="SAM" id="Phobius"/>
    </source>
</evidence>
<accession>A0A346ACJ8</accession>
<evidence type="ECO:0000313" key="2">
    <source>
        <dbReference type="EMBL" id="AXL04960.1"/>
    </source>
</evidence>
<feature type="transmembrane region" description="Helical" evidence="1">
    <location>
        <begin position="323"/>
        <end position="339"/>
    </location>
</feature>
<keyword evidence="1" id="KW-0812">Transmembrane</keyword>
<name>A0A346ACJ8_AERHY</name>
<feature type="transmembrane region" description="Helical" evidence="1">
    <location>
        <begin position="178"/>
        <end position="207"/>
    </location>
</feature>
<feature type="transmembrane region" description="Helical" evidence="1">
    <location>
        <begin position="219"/>
        <end position="237"/>
    </location>
</feature>
<dbReference type="EMBL" id="MH449679">
    <property type="protein sequence ID" value="AXL04960.1"/>
    <property type="molecule type" value="Genomic_DNA"/>
</dbReference>
<evidence type="ECO:0008006" key="3">
    <source>
        <dbReference type="Google" id="ProtNLM"/>
    </source>
</evidence>
<protein>
    <recommendedName>
        <fullName evidence="3">O-antigen polymerase</fullName>
    </recommendedName>
</protein>
<feature type="transmembrane region" description="Helical" evidence="1">
    <location>
        <begin position="291"/>
        <end position="316"/>
    </location>
</feature>